<keyword evidence="3" id="KW-1185">Reference proteome</keyword>
<dbReference type="InterPro" id="IPR008930">
    <property type="entry name" value="Terpenoid_cyclase/PrenylTrfase"/>
</dbReference>
<organism evidence="2 3">
    <name type="scientific">Gemmata obscuriglobus</name>
    <dbReference type="NCBI Taxonomy" id="114"/>
    <lineage>
        <taxon>Bacteria</taxon>
        <taxon>Pseudomonadati</taxon>
        <taxon>Planctomycetota</taxon>
        <taxon>Planctomycetia</taxon>
        <taxon>Gemmatales</taxon>
        <taxon>Gemmataceae</taxon>
        <taxon>Gemmata</taxon>
    </lineage>
</organism>
<sequence>MRRFFFSFVLTGSLAGAFAAPAGTQPPQADSAPGVAPKDNVKMDDATKKAVDKALKYLAGRQEADGAWASGNTAITGFVLLAFMANGHMPDQGDYGRHVAKGVGHLCSAARADGYLVGARGGNMYCHGMATLALTQAYGMTGDENVKKVTKRAIDLIVRTQNNEGGWRYDPSPTGADISVTIMQVMALRGAKDAGIHVPDKVMRDALKYVNRCYDKKTGGYKYQPFSAGAGYARTAAGVCVLQLCGEYDADEIKKAVEFLTKTGDDQGHFWYGHYYACHAMNQVGGELWEKYYKRMRDQLLAPGFQKGTGEWHDIYREAAYGPTYQTAIAVLILSVPTHYLPIYQK</sequence>
<dbReference type="Proteomes" id="UP000245802">
    <property type="component" value="Chromosome"/>
</dbReference>
<dbReference type="Gene3D" id="1.50.10.20">
    <property type="match status" value="2"/>
</dbReference>
<dbReference type="KEGG" id="gog:C1280_18380"/>
<dbReference type="CDD" id="cd00688">
    <property type="entry name" value="ISOPREN_C2_like"/>
    <property type="match status" value="1"/>
</dbReference>
<evidence type="ECO:0000256" key="1">
    <source>
        <dbReference type="SAM" id="SignalP"/>
    </source>
</evidence>
<name>A0A2Z3GWE1_9BACT</name>
<accession>A0A2Z3GWE1</accession>
<evidence type="ECO:0000313" key="3">
    <source>
        <dbReference type="Proteomes" id="UP000245802"/>
    </source>
</evidence>
<feature type="chain" id="PRO_5016274201" description="Prenyltransferase" evidence="1">
    <location>
        <begin position="23"/>
        <end position="346"/>
    </location>
</feature>
<keyword evidence="1" id="KW-0732">Signal</keyword>
<feature type="signal peptide" evidence="1">
    <location>
        <begin position="1"/>
        <end position="22"/>
    </location>
</feature>
<evidence type="ECO:0008006" key="4">
    <source>
        <dbReference type="Google" id="ProtNLM"/>
    </source>
</evidence>
<dbReference type="AlphaFoldDB" id="A0A2Z3GWE1"/>
<evidence type="ECO:0000313" key="2">
    <source>
        <dbReference type="EMBL" id="AWM38759.1"/>
    </source>
</evidence>
<dbReference type="OrthoDB" id="265313at2"/>
<protein>
    <recommendedName>
        <fullName evidence="4">Prenyltransferase</fullName>
    </recommendedName>
</protein>
<proteinExistence type="predicted"/>
<gene>
    <name evidence="2" type="ORF">C1280_18380</name>
</gene>
<reference evidence="2 3" key="1">
    <citation type="submission" date="2018-01" db="EMBL/GenBank/DDBJ databases">
        <title>G. obscuriglobus.</title>
        <authorList>
            <person name="Franke J."/>
            <person name="Blomberg W."/>
            <person name="Selmecki A."/>
        </authorList>
    </citation>
    <scope>NUCLEOTIDE SEQUENCE [LARGE SCALE GENOMIC DNA]</scope>
    <source>
        <strain evidence="2 3">DSM 5831</strain>
    </source>
</reference>
<dbReference type="EMBL" id="CP025958">
    <property type="protein sequence ID" value="AWM38759.1"/>
    <property type="molecule type" value="Genomic_DNA"/>
</dbReference>
<dbReference type="UniPathway" id="UPA00337"/>
<dbReference type="RefSeq" id="WP_010047750.1">
    <property type="nucleotide sequence ID" value="NZ_CP025958.1"/>
</dbReference>
<dbReference type="SUPFAM" id="SSF48239">
    <property type="entry name" value="Terpenoid cyclases/Protein prenyltransferases"/>
    <property type="match status" value="1"/>
</dbReference>